<evidence type="ECO:0000313" key="2">
    <source>
        <dbReference type="EMBL" id="WVN89130.1"/>
    </source>
</evidence>
<dbReference type="RefSeq" id="XP_066069830.1">
    <property type="nucleotide sequence ID" value="XM_066213733.1"/>
</dbReference>
<keyword evidence="3" id="KW-1185">Reference proteome</keyword>
<dbReference type="AlphaFoldDB" id="A0AAJ8M259"/>
<dbReference type="EMBL" id="CP143788">
    <property type="protein sequence ID" value="WVN89130.1"/>
    <property type="molecule type" value="Genomic_DNA"/>
</dbReference>
<evidence type="ECO:0000313" key="3">
    <source>
        <dbReference type="Proteomes" id="UP000094043"/>
    </source>
</evidence>
<evidence type="ECO:0000256" key="1">
    <source>
        <dbReference type="SAM" id="MobiDB-lite"/>
    </source>
</evidence>
<proteinExistence type="predicted"/>
<dbReference type="Proteomes" id="UP000094043">
    <property type="component" value="Chromosome 5"/>
</dbReference>
<gene>
    <name evidence="2" type="ORF">L203_104346</name>
</gene>
<dbReference type="GeneID" id="91088556"/>
<feature type="compositionally biased region" description="Polar residues" evidence="1">
    <location>
        <begin position="100"/>
        <end position="111"/>
    </location>
</feature>
<evidence type="ECO:0008006" key="4">
    <source>
        <dbReference type="Google" id="ProtNLM"/>
    </source>
</evidence>
<name>A0AAJ8M259_9TREE</name>
<feature type="region of interest" description="Disordered" evidence="1">
    <location>
        <begin position="94"/>
        <end position="114"/>
    </location>
</feature>
<reference evidence="2" key="3">
    <citation type="submission" date="2024-01" db="EMBL/GenBank/DDBJ databases">
        <authorList>
            <person name="Coelho M.A."/>
            <person name="David-Palma M."/>
            <person name="Shea T."/>
            <person name="Sun S."/>
            <person name="Cuomo C.A."/>
            <person name="Heitman J."/>
        </authorList>
    </citation>
    <scope>NUCLEOTIDE SEQUENCE</scope>
    <source>
        <strain evidence="2">CBS 7841</strain>
    </source>
</reference>
<organism evidence="2 3">
    <name type="scientific">Cryptococcus depauperatus CBS 7841</name>
    <dbReference type="NCBI Taxonomy" id="1295531"/>
    <lineage>
        <taxon>Eukaryota</taxon>
        <taxon>Fungi</taxon>
        <taxon>Dikarya</taxon>
        <taxon>Basidiomycota</taxon>
        <taxon>Agaricomycotina</taxon>
        <taxon>Tremellomycetes</taxon>
        <taxon>Tremellales</taxon>
        <taxon>Cryptococcaceae</taxon>
        <taxon>Cryptococcus</taxon>
    </lineage>
</organism>
<reference evidence="2" key="2">
    <citation type="journal article" date="2022" name="Elife">
        <title>Obligate sexual reproduction of a homothallic fungus closely related to the Cryptococcus pathogenic species complex.</title>
        <authorList>
            <person name="Passer A.R."/>
            <person name="Clancey S.A."/>
            <person name="Shea T."/>
            <person name="David-Palma M."/>
            <person name="Averette A.F."/>
            <person name="Boekhout T."/>
            <person name="Porcel B.M."/>
            <person name="Nowrousian M."/>
            <person name="Cuomo C.A."/>
            <person name="Sun S."/>
            <person name="Heitman J."/>
            <person name="Coelho M.A."/>
        </authorList>
    </citation>
    <scope>NUCLEOTIDE SEQUENCE</scope>
    <source>
        <strain evidence="2">CBS 7841</strain>
    </source>
</reference>
<dbReference type="KEGG" id="cdep:91088556"/>
<dbReference type="PANTHER" id="PTHR38703:SF1">
    <property type="entry name" value="ALLERGEN"/>
    <property type="match status" value="1"/>
</dbReference>
<reference evidence="2" key="1">
    <citation type="submission" date="2016-06" db="EMBL/GenBank/DDBJ databases">
        <authorList>
            <person name="Cuomo C."/>
            <person name="Litvintseva A."/>
            <person name="Heitman J."/>
            <person name="Chen Y."/>
            <person name="Sun S."/>
            <person name="Springer D."/>
            <person name="Dromer F."/>
            <person name="Young S."/>
            <person name="Zeng Q."/>
            <person name="Chapman S."/>
            <person name="Gujja S."/>
            <person name="Saif S."/>
            <person name="Birren B."/>
        </authorList>
    </citation>
    <scope>NUCLEOTIDE SEQUENCE</scope>
    <source>
        <strain evidence="2">CBS 7841</strain>
    </source>
</reference>
<accession>A0AAJ8M259</accession>
<sequence length="234" mass="26442">MSTVAQGVKEFFKSSHKPDSTEVCTEHAPEVVEEHVRPQEHTEVAEAIDRERHVHHHQHRVQPIEHKVTLDPKHVNVTAPAVVREHKEEMLPEHQETLQKQRTLHSNQKTTGDVEKSNAHVGTHVNTHEHHHIHETIQPVIQRETVQPTVVHHTAAIHERVHDAPTVHEATTLPAITHDEFLKFKNGHKGTTHNDKTHSHQFFEGAPRVGGHHGIGGKADNTVHGNINNQTQTV</sequence>
<dbReference type="PANTHER" id="PTHR38703">
    <property type="entry name" value="CHROMOSOME 8, WHOLE GENOME SHOTGUN SEQUENCE"/>
    <property type="match status" value="1"/>
</dbReference>
<protein>
    <recommendedName>
        <fullName evidence="4">Allergen</fullName>
    </recommendedName>
</protein>